<dbReference type="OrthoDB" id="9973021at2759"/>
<dbReference type="PANTHER" id="PTHR46432:SF1">
    <property type="entry name" value="F-BOX ONLY PROTEIN 42"/>
    <property type="match status" value="1"/>
</dbReference>
<dbReference type="PANTHER" id="PTHR46432">
    <property type="entry name" value="F-BOX ONLY PROTEIN 42"/>
    <property type="match status" value="1"/>
</dbReference>
<dbReference type="GO" id="GO:0019005">
    <property type="term" value="C:SCF ubiquitin ligase complex"/>
    <property type="evidence" value="ECO:0007669"/>
    <property type="project" value="TreeGrafter"/>
</dbReference>
<dbReference type="EMBL" id="HACA01025493">
    <property type="protein sequence ID" value="CDW42854.1"/>
    <property type="molecule type" value="Transcribed_RNA"/>
</dbReference>
<dbReference type="GO" id="GO:1990756">
    <property type="term" value="F:ubiquitin-like ligase-substrate adaptor activity"/>
    <property type="evidence" value="ECO:0007669"/>
    <property type="project" value="TreeGrafter"/>
</dbReference>
<sequence>MEDLPDEVLESILGKVNPYEDAENCALVCSRWRRVMLVVRQRRKGRFMSGLLSGSLCVSKGRKAEKILRIAKRYSHSAIYYDKGLFVFGGCTSTSTTFNDLWRLDLSTRTWMRTSSTGRYPSPKACASLVLYEEELYLFGGWSSLSPYRLIGSWKLLNELHVYNPLLNKWTLFEESSESRAPPCSAGHTASIHGEAMIVFGGLQKSAAIGNFSSSNDIWIFNIPLKSWSILPPTPMRPQPRFGHSQIKLSEEHLLIIGGCDSNGVFHDVWLFDMSKEPWKWYRCEVANPQYGANDSWCHPACKVDDYVVILCMNNVNPKDSSNGRQWNINPDLRRGMNRGDGAFWHHNRRREDFADPVPEPPSNEVVQGHIIRPDPYGERMKAFTIPVNRSNIVPTRKSLETRQKQLDVLKKMEDRLLKFKAQEQQRSNCGQTDSSKKLVLHILDISKAISNRVVSWLQIKTSYAYQSPEETLLYSLVTCRSELVMFGGIQMEASSARSATPDQTKESVSNTTYYFSPFHEII</sequence>
<feature type="domain" description="F-box" evidence="1">
    <location>
        <begin position="1"/>
        <end position="36"/>
    </location>
</feature>
<dbReference type="InterPro" id="IPR001810">
    <property type="entry name" value="F-box_dom"/>
</dbReference>
<dbReference type="InterPro" id="IPR052821">
    <property type="entry name" value="F-box_only_SRC"/>
</dbReference>
<reference evidence="2" key="1">
    <citation type="submission" date="2014-05" db="EMBL/GenBank/DDBJ databases">
        <authorList>
            <person name="Chronopoulou M."/>
        </authorList>
    </citation>
    <scope>NUCLEOTIDE SEQUENCE</scope>
    <source>
        <tissue evidence="2">Whole organism</tissue>
    </source>
</reference>
<dbReference type="Pfam" id="PF13415">
    <property type="entry name" value="Beta-prop_FBX42"/>
    <property type="match status" value="1"/>
</dbReference>
<accession>A0A0K2UX95</accession>
<dbReference type="InterPro" id="IPR015915">
    <property type="entry name" value="Kelch-typ_b-propeller"/>
</dbReference>
<evidence type="ECO:0000259" key="1">
    <source>
        <dbReference type="PROSITE" id="PS50181"/>
    </source>
</evidence>
<evidence type="ECO:0000313" key="2">
    <source>
        <dbReference type="EMBL" id="CDW42854.1"/>
    </source>
</evidence>
<dbReference type="Gene3D" id="2.120.10.80">
    <property type="entry name" value="Kelch-type beta propeller"/>
    <property type="match status" value="1"/>
</dbReference>
<dbReference type="InterPro" id="IPR036047">
    <property type="entry name" value="F-box-like_dom_sf"/>
</dbReference>
<dbReference type="AlphaFoldDB" id="A0A0K2UX95"/>
<dbReference type="PROSITE" id="PS50181">
    <property type="entry name" value="FBOX"/>
    <property type="match status" value="1"/>
</dbReference>
<dbReference type="Pfam" id="PF12937">
    <property type="entry name" value="F-box-like"/>
    <property type="match status" value="1"/>
</dbReference>
<dbReference type="SUPFAM" id="SSF81383">
    <property type="entry name" value="F-box domain"/>
    <property type="match status" value="1"/>
</dbReference>
<dbReference type="Gene3D" id="1.20.1280.50">
    <property type="match status" value="1"/>
</dbReference>
<protein>
    <submittedName>
        <fullName evidence="2">Fbox only protein 42like [Megachile rotundata]</fullName>
    </submittedName>
</protein>
<name>A0A0K2UX95_LEPSM</name>
<proteinExistence type="predicted"/>
<organism evidence="2">
    <name type="scientific">Lepeophtheirus salmonis</name>
    <name type="common">Salmon louse</name>
    <name type="synonym">Caligus salmonis</name>
    <dbReference type="NCBI Taxonomy" id="72036"/>
    <lineage>
        <taxon>Eukaryota</taxon>
        <taxon>Metazoa</taxon>
        <taxon>Ecdysozoa</taxon>
        <taxon>Arthropoda</taxon>
        <taxon>Crustacea</taxon>
        <taxon>Multicrustacea</taxon>
        <taxon>Hexanauplia</taxon>
        <taxon>Copepoda</taxon>
        <taxon>Siphonostomatoida</taxon>
        <taxon>Caligidae</taxon>
        <taxon>Lepeophtheirus</taxon>
    </lineage>
</organism>
<dbReference type="SUPFAM" id="SSF117281">
    <property type="entry name" value="Kelch motif"/>
    <property type="match status" value="1"/>
</dbReference>